<dbReference type="RefSeq" id="WP_104808988.1">
    <property type="nucleotide sequence ID" value="NZ_MQUA01000013.1"/>
</dbReference>
<reference evidence="2 3" key="1">
    <citation type="submission" date="2016-11" db="EMBL/GenBank/DDBJ databases">
        <title>Trade-off between light-utilization and light-protection in marine flavobacteria.</title>
        <authorList>
            <person name="Kumagai Y."/>
        </authorList>
    </citation>
    <scope>NUCLEOTIDE SEQUENCE [LARGE SCALE GENOMIC DNA]</scope>
    <source>
        <strain evidence="2 3">ATCC 700397</strain>
    </source>
</reference>
<evidence type="ECO:0000313" key="2">
    <source>
        <dbReference type="EMBL" id="PQB06739.1"/>
    </source>
</evidence>
<dbReference type="NCBIfam" id="TIGR04183">
    <property type="entry name" value="Por_Secre_tail"/>
    <property type="match status" value="1"/>
</dbReference>
<dbReference type="EMBL" id="MQUA01000013">
    <property type="protein sequence ID" value="PQB06739.1"/>
    <property type="molecule type" value="Genomic_DNA"/>
</dbReference>
<proteinExistence type="predicted"/>
<gene>
    <name evidence="2" type="ORF">BST83_05905</name>
</gene>
<keyword evidence="1" id="KW-0732">Signal</keyword>
<dbReference type="AlphaFoldDB" id="A0A2S7KVR7"/>
<evidence type="ECO:0000313" key="3">
    <source>
        <dbReference type="Proteomes" id="UP000239522"/>
    </source>
</evidence>
<name>A0A2S7KVR7_9FLAO</name>
<evidence type="ECO:0000256" key="1">
    <source>
        <dbReference type="ARBA" id="ARBA00022729"/>
    </source>
</evidence>
<keyword evidence="3" id="KW-1185">Reference proteome</keyword>
<sequence>MKNFTQYKILGSNGHFILLVLFFLIQILETQAQYISNNGTYISITNGTVVGMDSITNYNSATLVNNGTLTIITVNNTATIENNETLATATINNSGTFQNTKMLTATTVINSGTFENLDIFSAPTVNNSGTFANGGSFTATDVNNTLTFENTGTLNTNAFINEGNTLGDGTYNILDNFTSSGTFLSEAGAVNMNGTSAQIMTMAATTFNNLTINNAASVTLISTQTIITNTLTINAGKVFKIEADKNLTVTGTIINNADTSGLILKSNASGTASLLHNTINVPVTVQRYISGTAEDWHFLSAPVSNQDISGSWNPSGTYGNGTGYDLYIFNEPTPCWTYQLNTTVAPTWPSIHPTANFVTGRGYLYSTQAANPTKEFIGLLNNGSISYPITNESPDLVVQGFNLIGNPYPSSIDWKSITGWTRTNLVSSGGGYDMWIWNQESNNYGVYNSIGDIGTNGVTQHIAPAQGYFVRAVSNGNINLSNAVRINTGASNWLKGTDSGINSLKIRITSKEAHGYDEVLLQFGYPKNEAGALKLFSQNEAAPSAYLYDSRKDLSVRYLTDTNENSNVPLYFKAGKDGGYYLSFDTVFGAFDVLLLEDKKNNSITDLNVNAKYEFNGAVKDDANRFVVHFKDRIIETEDLPATIYYDGNEINVDLTMVNEQTDIKIYDMLGKVVLEKKKEGKMIHRFKINSKSAVYIVVANSNGKYTSRVLLVY</sequence>
<comment type="caution">
    <text evidence="2">The sequence shown here is derived from an EMBL/GenBank/DDBJ whole genome shotgun (WGS) entry which is preliminary data.</text>
</comment>
<evidence type="ECO:0008006" key="4">
    <source>
        <dbReference type="Google" id="ProtNLM"/>
    </source>
</evidence>
<dbReference type="Proteomes" id="UP000239522">
    <property type="component" value="Unassembled WGS sequence"/>
</dbReference>
<dbReference type="InterPro" id="IPR026444">
    <property type="entry name" value="Secre_tail"/>
</dbReference>
<protein>
    <recommendedName>
        <fullName evidence="4">Secretion system C-terminal sorting domain-containing protein</fullName>
    </recommendedName>
</protein>
<accession>A0A2S7KVR7</accession>
<organism evidence="2 3">
    <name type="scientific">Polaribacter filamentus</name>
    <dbReference type="NCBI Taxonomy" id="53483"/>
    <lineage>
        <taxon>Bacteria</taxon>
        <taxon>Pseudomonadati</taxon>
        <taxon>Bacteroidota</taxon>
        <taxon>Flavobacteriia</taxon>
        <taxon>Flavobacteriales</taxon>
        <taxon>Flavobacteriaceae</taxon>
    </lineage>
</organism>